<feature type="transmembrane region" description="Helical" evidence="1">
    <location>
        <begin position="77"/>
        <end position="104"/>
    </location>
</feature>
<evidence type="ECO:0000313" key="2">
    <source>
        <dbReference type="EMBL" id="SFP54554.1"/>
    </source>
</evidence>
<keyword evidence="3" id="KW-1185">Reference proteome</keyword>
<keyword evidence="1" id="KW-0812">Transmembrane</keyword>
<dbReference type="AlphaFoldDB" id="A0A1I5R7Q0"/>
<reference evidence="2 3" key="1">
    <citation type="submission" date="2016-10" db="EMBL/GenBank/DDBJ databases">
        <authorList>
            <person name="de Groot N.N."/>
        </authorList>
    </citation>
    <scope>NUCLEOTIDE SEQUENCE [LARGE SCALE GENOMIC DNA]</scope>
    <source>
        <strain evidence="2 3">DSM 28286</strain>
    </source>
</reference>
<dbReference type="STRING" id="1465490.SAMN05444277_101118"/>
<organism evidence="2 3">
    <name type="scientific">Parafilimonas terrae</name>
    <dbReference type="NCBI Taxonomy" id="1465490"/>
    <lineage>
        <taxon>Bacteria</taxon>
        <taxon>Pseudomonadati</taxon>
        <taxon>Bacteroidota</taxon>
        <taxon>Chitinophagia</taxon>
        <taxon>Chitinophagales</taxon>
        <taxon>Chitinophagaceae</taxon>
        <taxon>Parafilimonas</taxon>
    </lineage>
</organism>
<gene>
    <name evidence="2" type="ORF">SAMN05444277_101118</name>
</gene>
<protein>
    <submittedName>
        <fullName evidence="2">Uncharacterized protein</fullName>
    </submittedName>
</protein>
<evidence type="ECO:0000256" key="1">
    <source>
        <dbReference type="SAM" id="Phobius"/>
    </source>
</evidence>
<dbReference type="RefSeq" id="WP_090653471.1">
    <property type="nucleotide sequence ID" value="NZ_FOXQ01000001.1"/>
</dbReference>
<sequence length="134" mass="15334">MKELMRKGFSLLLFDFSKIIVSGQINDGSTAINYPLNRWLLIYDYWFRKVPFHFGAISFLALLGVALINPYNLSSTAALVISAAVIFLLLIFFLYLPLFAGTFIRSYIKYNRKKTIVVVMSLKNAGKRNCPIQR</sequence>
<keyword evidence="1" id="KW-1133">Transmembrane helix</keyword>
<keyword evidence="1" id="KW-0472">Membrane</keyword>
<dbReference type="OrthoDB" id="652864at2"/>
<evidence type="ECO:0000313" key="3">
    <source>
        <dbReference type="Proteomes" id="UP000199031"/>
    </source>
</evidence>
<dbReference type="EMBL" id="FOXQ01000001">
    <property type="protein sequence ID" value="SFP54554.1"/>
    <property type="molecule type" value="Genomic_DNA"/>
</dbReference>
<proteinExistence type="predicted"/>
<name>A0A1I5R7Q0_9BACT</name>
<accession>A0A1I5R7Q0</accession>
<feature type="transmembrane region" description="Helical" evidence="1">
    <location>
        <begin position="50"/>
        <end position="71"/>
    </location>
</feature>
<dbReference type="Proteomes" id="UP000199031">
    <property type="component" value="Unassembled WGS sequence"/>
</dbReference>